<protein>
    <submittedName>
        <fullName evidence="1">Ferritin-like domain-containing protein</fullName>
    </submittedName>
</protein>
<accession>A0ABT3TKG3</accession>
<proteinExistence type="predicted"/>
<dbReference type="Pfam" id="PF11583">
    <property type="entry name" value="AurF"/>
    <property type="match status" value="1"/>
</dbReference>
<dbReference type="RefSeq" id="WP_279246824.1">
    <property type="nucleotide sequence ID" value="NZ_SHNN01000004.1"/>
</dbReference>
<dbReference type="InterPro" id="IPR009078">
    <property type="entry name" value="Ferritin-like_SF"/>
</dbReference>
<dbReference type="SUPFAM" id="SSF47240">
    <property type="entry name" value="Ferritin-like"/>
    <property type="match status" value="1"/>
</dbReference>
<keyword evidence="2" id="KW-1185">Reference proteome</keyword>
<gene>
    <name evidence="1" type="ORF">EYC98_18200</name>
</gene>
<comment type="caution">
    <text evidence="1">The sequence shown here is derived from an EMBL/GenBank/DDBJ whole genome shotgun (WGS) entry which is preliminary data.</text>
</comment>
<dbReference type="Proteomes" id="UP001143362">
    <property type="component" value="Unassembled WGS sequence"/>
</dbReference>
<dbReference type="Gene3D" id="1.10.620.20">
    <property type="entry name" value="Ribonucleotide Reductase, subunit A"/>
    <property type="match status" value="1"/>
</dbReference>
<reference evidence="1" key="1">
    <citation type="submission" date="2019-02" db="EMBL/GenBank/DDBJ databases">
        <authorList>
            <person name="Li S.-H."/>
        </authorList>
    </citation>
    <scope>NUCLEOTIDE SEQUENCE</scope>
    <source>
        <strain evidence="1">IMCC14734</strain>
    </source>
</reference>
<evidence type="ECO:0000313" key="2">
    <source>
        <dbReference type="Proteomes" id="UP001143362"/>
    </source>
</evidence>
<sequence>MKLTYLEETPRKIQSFKGSDRRKGDEGDIDDLLTLEDAEHVAEIFSTPLTGAYTWNYKIQDDRIKRLYELGKELNWNAELDINWDQPWPEEDFEQGAMLMNLTDYPPYMALTQEQKREFWLHQNSWSLSQFLHGEQGALLVASQLTSCAPTYNAKLYAASQTFDEARHVEAFNKYIQQRIGMMYPINTSLKSILDKILTDPRWDLKFIGMQIVIEGLALSAFNTTRETTPDPVLKELVYLVVRDEARHVTFGVNYLEEYIKTLTEEEKNERAQFAYEACVISRERLVATDVFRHFGWDVEEARQRVMEGFVMSTFRNLLFQRVVPNLKRIGLMTDEIRPKFEELGILEFESLPDDGDIDWNAMERPLDTGEAQSYEQKALQEQMEKAIHEKLDHAPAA</sequence>
<dbReference type="InterPro" id="IPR025859">
    <property type="entry name" value="AurF/CmlI"/>
</dbReference>
<dbReference type="CDD" id="cd00657">
    <property type="entry name" value="Ferritin_like"/>
    <property type="match status" value="1"/>
</dbReference>
<dbReference type="InterPro" id="IPR012348">
    <property type="entry name" value="RNR-like"/>
</dbReference>
<name>A0ABT3TKG3_9GAMM</name>
<dbReference type="EMBL" id="SHNN01000004">
    <property type="protein sequence ID" value="MCX2982798.1"/>
    <property type="molecule type" value="Genomic_DNA"/>
</dbReference>
<evidence type="ECO:0000313" key="1">
    <source>
        <dbReference type="EMBL" id="MCX2982798.1"/>
    </source>
</evidence>
<organism evidence="1 2">
    <name type="scientific">Candidatus Litorirhabdus singularis</name>
    <dbReference type="NCBI Taxonomy" id="2518993"/>
    <lineage>
        <taxon>Bacteria</taxon>
        <taxon>Pseudomonadati</taxon>
        <taxon>Pseudomonadota</taxon>
        <taxon>Gammaproteobacteria</taxon>
        <taxon>Cellvibrionales</taxon>
        <taxon>Halieaceae</taxon>
        <taxon>Candidatus Litorirhabdus</taxon>
    </lineage>
</organism>